<feature type="region of interest" description="Disordered" evidence="2">
    <location>
        <begin position="1077"/>
        <end position="1096"/>
    </location>
</feature>
<feature type="compositionally biased region" description="Polar residues" evidence="2">
    <location>
        <begin position="569"/>
        <end position="579"/>
    </location>
</feature>
<dbReference type="VEuPathDB" id="TriTrypDB:LtaPh_3023400"/>
<organism evidence="3 4">
    <name type="scientific">Leishmania tarentolae</name>
    <name type="common">Sauroleishmania tarentolae</name>
    <dbReference type="NCBI Taxonomy" id="5689"/>
    <lineage>
        <taxon>Eukaryota</taxon>
        <taxon>Discoba</taxon>
        <taxon>Euglenozoa</taxon>
        <taxon>Kinetoplastea</taxon>
        <taxon>Metakinetoplastina</taxon>
        <taxon>Trypanosomatida</taxon>
        <taxon>Trypanosomatidae</taxon>
        <taxon>Leishmaniinae</taxon>
        <taxon>Leishmania</taxon>
        <taxon>lizard Leishmania</taxon>
    </lineage>
</organism>
<evidence type="ECO:0000313" key="3">
    <source>
        <dbReference type="EMBL" id="GET90835.1"/>
    </source>
</evidence>
<dbReference type="EMBL" id="BLBS01000043">
    <property type="protein sequence ID" value="GET90835.1"/>
    <property type="molecule type" value="Genomic_DNA"/>
</dbReference>
<feature type="region of interest" description="Disordered" evidence="2">
    <location>
        <begin position="1112"/>
        <end position="1142"/>
    </location>
</feature>
<feature type="region of interest" description="Disordered" evidence="2">
    <location>
        <begin position="1262"/>
        <end position="1293"/>
    </location>
</feature>
<comment type="caution">
    <text evidence="3">The sequence shown here is derived from an EMBL/GenBank/DDBJ whole genome shotgun (WGS) entry which is preliminary data.</text>
</comment>
<protein>
    <submittedName>
        <fullName evidence="3">Uncharacterized protein</fullName>
    </submittedName>
</protein>
<evidence type="ECO:0000256" key="1">
    <source>
        <dbReference type="SAM" id="Coils"/>
    </source>
</evidence>
<dbReference type="Proteomes" id="UP000419144">
    <property type="component" value="Unassembled WGS sequence"/>
</dbReference>
<sequence>MHSSMTDWGAEASRVIKAFDAALGRPPFPVSASDDLVCKAQAVQKTLAAVAAAGKLKFLEGVSEVTTTLPILCASLKEGTPNQTPCLQLYCPLLLATAQVSALCTYPISYLLRDAEQVLGPQAFSSPTSSSVTCNLASPSTAAPRDVDSGQEKVEKEVTLFTFMALTHTLTPAYMRRFLRLEALEPCSSGHDANRKGRKGGAKGKAGAAHAKDPDKKAQSSSPSSTTSDIHRGGEADGNFSAVPRALLHSIIEAPLSDECRAVFESFVDNTPKFLACVDRDGNLARRILDVYAGHIIPKLKPSSLLPCLDASLLDYYVDVVAASLRAGHVTLLSSCELRGIALQAWDDARLSQLGCAAVSRRIGDEDAMASLLVYVFLYLVYCNQSTNECLTTPPPSPQDHGERGPRLCVTEAHLIAAVSKASKAVFLTHRASSLGAPASLSCVQSKSGVLSVQGSAVSLALEPLRVFGDLLLARPAAVSLWHGGLVHQLEWGAEDATLTMAEVRASAALLEANVVGVIEDVLRSAPRPDQDVRPSSKRGQESRKCAVADPKRKQKSSTGRSGKVANTHAASSPPTGGQPTDAAEAVPVSTPLSELLSGCCTCLLLAQLMRTGAVTSRDDARMSEDDACYQNGHVVDCVVRAYHYLLQHQSQRLSAGLWYNFSIFMCFTWQRAIAALCRGSEGGDMAYLQSTKTLLSASSTITVLTALTQDTASMLWLSPLLVLSYSSPPSSSNVASEMLSQVLWGSPCRALWMAVVRAAANGEMVEAGTNTAGLAPNTSSLLEQQLHPIPAAFLLGMLCNQWSSTVVADVGECVAATATGGGEGKALVASLIRMRTSDACTGKEALPRTYGLALEFSPSSLPQHGLQRLLDEVGRLQAKYLSASISARQDADEEDRQRMQAQLESIRALSESHRGFCEAAEAKRAAKMAEQQHVQEELQRRRAARVARLREDAAALERKRHMALETRRRQAMLSCAEAEAARQRRFDSYRRRLESEYRVSTFLEHLQLSSARVMEVREALRTVMDNITPDDLLEYLVTGKAKVPTDMLDKDDEANAADKDEASDSDDDHSAVAIPECATEHQASGPTPPRPRATGVRRDFWAEVMDGTWAKAESASPNNEESGYHGIGDGSPEPTTTTANSTVAPKLHNRSFHARIAPLMDLFCYDDGDEFGRVPEVFPMLDLRTVSRVWLAPQVQPLGFTDVRDAFQHMRDHGLVRIDDDTAQLTLLGFRYHFPFHNPERTLEMHLCKARERVRALVAAQKDWPNDTSASEGDEDVAGEAEGEDEDCETSAHLSMDRLLPDVEFGV</sequence>
<accession>A0A640KP50</accession>
<dbReference type="OrthoDB" id="247078at2759"/>
<gene>
    <name evidence="3" type="ORF">LtaPh_3023400</name>
</gene>
<reference evidence="3" key="1">
    <citation type="submission" date="2019-11" db="EMBL/GenBank/DDBJ databases">
        <title>Leishmania tarentolae CDS.</title>
        <authorList>
            <person name="Goto Y."/>
            <person name="Yamagishi J."/>
        </authorList>
    </citation>
    <scope>NUCLEOTIDE SEQUENCE [LARGE SCALE GENOMIC DNA]</scope>
    <source>
        <strain evidence="3">Parrot Tar II</strain>
    </source>
</reference>
<feature type="compositionally biased region" description="Basic and acidic residues" evidence="2">
    <location>
        <begin position="527"/>
        <end position="552"/>
    </location>
</feature>
<keyword evidence="1" id="KW-0175">Coiled coil</keyword>
<name>A0A640KP50_LEITA</name>
<feature type="compositionally biased region" description="Acidic residues" evidence="2">
    <location>
        <begin position="1273"/>
        <end position="1290"/>
    </location>
</feature>
<feature type="region of interest" description="Disordered" evidence="2">
    <location>
        <begin position="189"/>
        <end position="235"/>
    </location>
</feature>
<feature type="coiled-coil region" evidence="1">
    <location>
        <begin position="920"/>
        <end position="967"/>
    </location>
</feature>
<evidence type="ECO:0000313" key="4">
    <source>
        <dbReference type="Proteomes" id="UP000419144"/>
    </source>
</evidence>
<proteinExistence type="predicted"/>
<keyword evidence="4" id="KW-1185">Reference proteome</keyword>
<feature type="region of interest" description="Disordered" evidence="2">
    <location>
        <begin position="527"/>
        <end position="586"/>
    </location>
</feature>
<evidence type="ECO:0000256" key="2">
    <source>
        <dbReference type="SAM" id="MobiDB-lite"/>
    </source>
</evidence>